<feature type="non-terminal residue" evidence="2">
    <location>
        <position position="1"/>
    </location>
</feature>
<dbReference type="Pfam" id="PF13765">
    <property type="entry name" value="PRY"/>
    <property type="match status" value="1"/>
</dbReference>
<gene>
    <name evidence="2" type="primary">Trim10</name>
    <name evidence="2" type="ORF">CEYCYA_R07917</name>
</gene>
<dbReference type="InterPro" id="IPR050143">
    <property type="entry name" value="TRIM/RBCC"/>
</dbReference>
<name>A0A7L4NMH4_9AVES</name>
<dbReference type="EMBL" id="VYZU01088722">
    <property type="protein sequence ID" value="NXY91146.1"/>
    <property type="molecule type" value="Genomic_DNA"/>
</dbReference>
<dbReference type="InterPro" id="IPR043136">
    <property type="entry name" value="B30.2/SPRY_sf"/>
</dbReference>
<dbReference type="Pfam" id="PF00622">
    <property type="entry name" value="SPRY"/>
    <property type="match status" value="1"/>
</dbReference>
<dbReference type="OrthoDB" id="9986391at2759"/>
<dbReference type="InterPro" id="IPR013320">
    <property type="entry name" value="ConA-like_dom_sf"/>
</dbReference>
<evidence type="ECO:0000259" key="1">
    <source>
        <dbReference type="PROSITE" id="PS50188"/>
    </source>
</evidence>
<evidence type="ECO:0000313" key="2">
    <source>
        <dbReference type="EMBL" id="NXY91146.1"/>
    </source>
</evidence>
<dbReference type="InterPro" id="IPR003879">
    <property type="entry name" value="Butyrophylin_SPRY"/>
</dbReference>
<evidence type="ECO:0000313" key="3">
    <source>
        <dbReference type="Proteomes" id="UP000586704"/>
    </source>
</evidence>
<dbReference type="Proteomes" id="UP000586704">
    <property type="component" value="Unassembled WGS sequence"/>
</dbReference>
<proteinExistence type="predicted"/>
<dbReference type="Gene3D" id="2.60.120.920">
    <property type="match status" value="1"/>
</dbReference>
<dbReference type="InterPro" id="IPR006574">
    <property type="entry name" value="PRY"/>
</dbReference>
<dbReference type="AlphaFoldDB" id="A0A7L4NMH4"/>
<protein>
    <submittedName>
        <fullName evidence="2">TRI10 protein</fullName>
    </submittedName>
</protein>
<dbReference type="InterPro" id="IPR001870">
    <property type="entry name" value="B30.2/SPRY"/>
</dbReference>
<sequence>ITLDPCTAHPLLVLSGDGRSVRWAHGPGSPREDPRRFDSVLCVLGTPGFSSGRHCWVVDLAGGRHCAVGVSRESLPRKGPVPFRPSRGIWAVQRWDFQTRALTDPPTPLRLPGAPRKIRVGLDYEWGEVTFRDADSSRPIFAFPPQAFGGETLRP</sequence>
<dbReference type="PROSITE" id="PS50188">
    <property type="entry name" value="B302_SPRY"/>
    <property type="match status" value="1"/>
</dbReference>
<feature type="non-terminal residue" evidence="2">
    <location>
        <position position="155"/>
    </location>
</feature>
<feature type="domain" description="B30.2/SPRY" evidence="1">
    <location>
        <begin position="1"/>
        <end position="155"/>
    </location>
</feature>
<dbReference type="SUPFAM" id="SSF49899">
    <property type="entry name" value="Concanavalin A-like lectins/glucanases"/>
    <property type="match status" value="1"/>
</dbReference>
<reference evidence="2 3" key="1">
    <citation type="submission" date="2020-02" db="EMBL/GenBank/DDBJ databases">
        <title>Bird 10,000 Genomes (B10K) Project - Family phase.</title>
        <authorList>
            <person name="Zhang G."/>
        </authorList>
    </citation>
    <scope>NUCLEOTIDE SEQUENCE [LARGE SCALE GENOMIC DNA]</scope>
    <source>
        <strain evidence="2">B10K-DU-013-51</strain>
        <tissue evidence="2">Mixed tissue sample</tissue>
    </source>
</reference>
<dbReference type="InterPro" id="IPR003877">
    <property type="entry name" value="SPRY_dom"/>
</dbReference>
<dbReference type="PRINTS" id="PR01407">
    <property type="entry name" value="BUTYPHLNCDUF"/>
</dbReference>
<dbReference type="PANTHER" id="PTHR24103">
    <property type="entry name" value="E3 UBIQUITIN-PROTEIN LIGASE TRIM"/>
    <property type="match status" value="1"/>
</dbReference>
<dbReference type="SMART" id="SM00449">
    <property type="entry name" value="SPRY"/>
    <property type="match status" value="1"/>
</dbReference>
<dbReference type="SMART" id="SM00589">
    <property type="entry name" value="PRY"/>
    <property type="match status" value="1"/>
</dbReference>
<organism evidence="2 3">
    <name type="scientific">Ceyx cyanopectus</name>
    <name type="common">Indigo-banded kingfisher</name>
    <dbReference type="NCBI Taxonomy" id="390723"/>
    <lineage>
        <taxon>Eukaryota</taxon>
        <taxon>Metazoa</taxon>
        <taxon>Chordata</taxon>
        <taxon>Craniata</taxon>
        <taxon>Vertebrata</taxon>
        <taxon>Euteleostomi</taxon>
        <taxon>Archelosauria</taxon>
        <taxon>Archosauria</taxon>
        <taxon>Dinosauria</taxon>
        <taxon>Saurischia</taxon>
        <taxon>Theropoda</taxon>
        <taxon>Coelurosauria</taxon>
        <taxon>Aves</taxon>
        <taxon>Neognathae</taxon>
        <taxon>Neoaves</taxon>
        <taxon>Telluraves</taxon>
        <taxon>Coraciimorphae</taxon>
        <taxon>Coraciiformes</taxon>
        <taxon>Alcedinidae</taxon>
        <taxon>Ceyx</taxon>
    </lineage>
</organism>
<accession>A0A7L4NMH4</accession>
<keyword evidence="3" id="KW-1185">Reference proteome</keyword>
<comment type="caution">
    <text evidence="2">The sequence shown here is derived from an EMBL/GenBank/DDBJ whole genome shotgun (WGS) entry which is preliminary data.</text>
</comment>